<dbReference type="CDD" id="cd01949">
    <property type="entry name" value="GGDEF"/>
    <property type="match status" value="1"/>
</dbReference>
<evidence type="ECO:0008006" key="5">
    <source>
        <dbReference type="Google" id="ProtNLM"/>
    </source>
</evidence>
<keyword evidence="4" id="KW-1185">Reference proteome</keyword>
<proteinExistence type="predicted"/>
<dbReference type="SUPFAM" id="SSF141868">
    <property type="entry name" value="EAL domain-like"/>
    <property type="match status" value="1"/>
</dbReference>
<dbReference type="InterPro" id="IPR029787">
    <property type="entry name" value="Nucleotide_cyclase"/>
</dbReference>
<dbReference type="InterPro" id="IPR001633">
    <property type="entry name" value="EAL_dom"/>
</dbReference>
<dbReference type="InterPro" id="IPR052155">
    <property type="entry name" value="Biofilm_reg_signaling"/>
</dbReference>
<gene>
    <name evidence="3" type="ORF">AZI98_03055</name>
</gene>
<dbReference type="Gene3D" id="3.20.20.450">
    <property type="entry name" value="EAL domain"/>
    <property type="match status" value="1"/>
</dbReference>
<dbReference type="InterPro" id="IPR000160">
    <property type="entry name" value="GGDEF_dom"/>
</dbReference>
<dbReference type="InterPro" id="IPR035919">
    <property type="entry name" value="EAL_sf"/>
</dbReference>
<dbReference type="Gene3D" id="3.30.70.270">
    <property type="match status" value="1"/>
</dbReference>
<dbReference type="Proteomes" id="UP000076476">
    <property type="component" value="Unassembled WGS sequence"/>
</dbReference>
<evidence type="ECO:0000313" key="4">
    <source>
        <dbReference type="Proteomes" id="UP000076476"/>
    </source>
</evidence>
<reference evidence="3 4" key="1">
    <citation type="submission" date="2016-04" db="EMBL/GenBank/DDBJ databases">
        <title>Draft genome sequence of Aeribacillus pallidus 8m3 from petroleum reservoir.</title>
        <authorList>
            <person name="Poltaraus A.B."/>
            <person name="Nazina T.N."/>
            <person name="Tourova T.P."/>
            <person name="Malakho S.M."/>
            <person name="Korshunova A.V."/>
            <person name="Sokolova D.S."/>
        </authorList>
    </citation>
    <scope>NUCLEOTIDE SEQUENCE [LARGE SCALE GENOMIC DNA]</scope>
    <source>
        <strain evidence="3 4">8m3</strain>
    </source>
</reference>
<dbReference type="Pfam" id="PF00990">
    <property type="entry name" value="GGDEF"/>
    <property type="match status" value="1"/>
</dbReference>
<dbReference type="NCBIfam" id="TIGR00254">
    <property type="entry name" value="GGDEF"/>
    <property type="match status" value="1"/>
</dbReference>
<dbReference type="PANTHER" id="PTHR44757:SF2">
    <property type="entry name" value="BIOFILM ARCHITECTURE MAINTENANCE PROTEIN MBAA"/>
    <property type="match status" value="1"/>
</dbReference>
<dbReference type="OrthoDB" id="9759607at2"/>
<dbReference type="PANTHER" id="PTHR44757">
    <property type="entry name" value="DIGUANYLATE CYCLASE DGCP"/>
    <property type="match status" value="1"/>
</dbReference>
<dbReference type="InterPro" id="IPR043128">
    <property type="entry name" value="Rev_trsase/Diguanyl_cyclase"/>
</dbReference>
<comment type="caution">
    <text evidence="3">The sequence shown here is derived from an EMBL/GenBank/DDBJ whole genome shotgun (WGS) entry which is preliminary data.</text>
</comment>
<organism evidence="3 4">
    <name type="scientific">Aeribacillus pallidus</name>
    <dbReference type="NCBI Taxonomy" id="33936"/>
    <lineage>
        <taxon>Bacteria</taxon>
        <taxon>Bacillati</taxon>
        <taxon>Bacillota</taxon>
        <taxon>Bacilli</taxon>
        <taxon>Bacillales</taxon>
        <taxon>Bacillaceae</taxon>
        <taxon>Aeribacillus</taxon>
    </lineage>
</organism>
<evidence type="ECO:0000259" key="1">
    <source>
        <dbReference type="PROSITE" id="PS50883"/>
    </source>
</evidence>
<dbReference type="PROSITE" id="PS50883">
    <property type="entry name" value="EAL"/>
    <property type="match status" value="1"/>
</dbReference>
<name>A0A162C983_9BACI</name>
<dbReference type="CDD" id="cd01948">
    <property type="entry name" value="EAL"/>
    <property type="match status" value="1"/>
</dbReference>
<feature type="domain" description="GGDEF" evidence="2">
    <location>
        <begin position="198"/>
        <end position="331"/>
    </location>
</feature>
<dbReference type="PROSITE" id="PS50887">
    <property type="entry name" value="GGDEF"/>
    <property type="match status" value="1"/>
</dbReference>
<evidence type="ECO:0000313" key="3">
    <source>
        <dbReference type="EMBL" id="KZN97573.1"/>
    </source>
</evidence>
<evidence type="ECO:0000259" key="2">
    <source>
        <dbReference type="PROSITE" id="PS50887"/>
    </source>
</evidence>
<protein>
    <recommendedName>
        <fullName evidence="5">Diguanylate cyclase</fullName>
    </recommendedName>
</protein>
<feature type="domain" description="EAL" evidence="1">
    <location>
        <begin position="339"/>
        <end position="593"/>
    </location>
</feature>
<dbReference type="STRING" id="33936.AZI98_03055"/>
<dbReference type="Pfam" id="PF00563">
    <property type="entry name" value="EAL"/>
    <property type="match status" value="1"/>
</dbReference>
<dbReference type="EMBL" id="LWBR01000008">
    <property type="protein sequence ID" value="KZN97573.1"/>
    <property type="molecule type" value="Genomic_DNA"/>
</dbReference>
<dbReference type="SMART" id="SM00052">
    <property type="entry name" value="EAL"/>
    <property type="match status" value="1"/>
</dbReference>
<sequence length="593" mass="68243">MGMKRHEALEEIERVLGIRAVEVLTHVGEEYFRSLVKYIAETLHAPIVLVGEVDETSSKINVLAMYRNGNLSDGDVQPILALESSLKEASFYEKFIHQLFSRLKGDIEGAGYLEMPLKSYKGEIIGLIFIINIETTETKEKAETIFRLFRDRTAKEIARNKKEKRLLKLAHYDSLTNLLERATFRKMVDEEIGKHPEIKRGFFFIDIDNFKMINDSFGHKKGDELLVKFAKRLKDIMKNENALLCRNSGDEFVIMLRDVEKDQVYNLAANLVNELQYPLILGENAVFITVSIGVSFFPEHGHNADTLIHHADLAMYEAKKDGKSTYRFYQSFMEHHYERFLLKQELRRGIANNEFVLYYQPKVDIIQRRTIGFEALVRWNHPEKGFLSPSEFIELAEEDNTIELIGNLGLDEACKQLKCWQEEFSNKQLTIAVNMSARKFFHSDLVHQVQESISKYKLPYSSLVIEITETTAIKDFEHAVKIIQKLQSLGVHIHLDDFGKGFSSLYYLNRLPVNAIKIDRSFIQQIGQGQKENPIVNAIIAMAHSLNLDVIAEGVETNVQLKYLLGKGCHIMQGYYFSKPLPADKAGDYLRRM</sequence>
<accession>A0A162C983</accession>
<dbReference type="AlphaFoldDB" id="A0A162C983"/>
<dbReference type="SUPFAM" id="SSF55073">
    <property type="entry name" value="Nucleotide cyclase"/>
    <property type="match status" value="1"/>
</dbReference>
<dbReference type="SMART" id="SM00267">
    <property type="entry name" value="GGDEF"/>
    <property type="match status" value="1"/>
</dbReference>